<evidence type="ECO:0000313" key="2">
    <source>
        <dbReference type="EMBL" id="ELY64002.1"/>
    </source>
</evidence>
<organism evidence="2 3">
    <name type="scientific">Natrinema versiforme JCM 10478</name>
    <dbReference type="NCBI Taxonomy" id="1227496"/>
    <lineage>
        <taxon>Archaea</taxon>
        <taxon>Methanobacteriati</taxon>
        <taxon>Methanobacteriota</taxon>
        <taxon>Stenosarchaea group</taxon>
        <taxon>Halobacteria</taxon>
        <taxon>Halobacteriales</taxon>
        <taxon>Natrialbaceae</taxon>
        <taxon>Natrinema</taxon>
    </lineage>
</organism>
<feature type="compositionally biased region" description="Basic and acidic residues" evidence="1">
    <location>
        <begin position="1"/>
        <end position="16"/>
    </location>
</feature>
<dbReference type="EMBL" id="AOID01000053">
    <property type="protein sequence ID" value="ELY64002.1"/>
    <property type="molecule type" value="Genomic_DNA"/>
</dbReference>
<reference evidence="2 3" key="1">
    <citation type="journal article" date="2014" name="PLoS Genet.">
        <title>Phylogenetically driven sequencing of extremely halophilic archaea reveals strategies for static and dynamic osmo-response.</title>
        <authorList>
            <person name="Becker E.A."/>
            <person name="Seitzer P.M."/>
            <person name="Tritt A."/>
            <person name="Larsen D."/>
            <person name="Krusor M."/>
            <person name="Yao A.I."/>
            <person name="Wu D."/>
            <person name="Madern D."/>
            <person name="Eisen J.A."/>
            <person name="Darling A.E."/>
            <person name="Facciotti M.T."/>
        </authorList>
    </citation>
    <scope>NUCLEOTIDE SEQUENCE [LARGE SCALE GENOMIC DNA]</scope>
    <source>
        <strain evidence="2 3">JCM 10478</strain>
    </source>
</reference>
<comment type="caution">
    <text evidence="2">The sequence shown here is derived from an EMBL/GenBank/DDBJ whole genome shotgun (WGS) entry which is preliminary data.</text>
</comment>
<protein>
    <submittedName>
        <fullName evidence="2">Cytochrome c oxidase subunit III</fullName>
    </submittedName>
</protein>
<name>L9XR73_9EURY</name>
<evidence type="ECO:0000256" key="1">
    <source>
        <dbReference type="SAM" id="MobiDB-lite"/>
    </source>
</evidence>
<feature type="non-terminal residue" evidence="2">
    <location>
        <position position="36"/>
    </location>
</feature>
<gene>
    <name evidence="2" type="ORF">C489_18182</name>
</gene>
<keyword evidence="3" id="KW-1185">Reference proteome</keyword>
<dbReference type="Proteomes" id="UP000011632">
    <property type="component" value="Unassembled WGS sequence"/>
</dbReference>
<feature type="region of interest" description="Disordered" evidence="1">
    <location>
        <begin position="1"/>
        <end position="36"/>
    </location>
</feature>
<accession>L9XR73</accession>
<evidence type="ECO:0000313" key="3">
    <source>
        <dbReference type="Proteomes" id="UP000011632"/>
    </source>
</evidence>
<dbReference type="AlphaFoldDB" id="L9XR73"/>
<sequence length="36" mass="3707">MGSGRRTDPPGERGPRADGSGHGVPEGQASEEYGDH</sequence>
<proteinExistence type="predicted"/>